<dbReference type="Gene3D" id="3.30.420.10">
    <property type="entry name" value="Ribonuclease H-like superfamily/Ribonuclease H"/>
    <property type="match status" value="1"/>
</dbReference>
<comment type="caution">
    <text evidence="1">The sequence shown here is derived from an EMBL/GenBank/DDBJ whole genome shotgun (WGS) entry which is preliminary data.</text>
</comment>
<dbReference type="GO" id="GO:0003676">
    <property type="term" value="F:nucleic acid binding"/>
    <property type="evidence" value="ECO:0007669"/>
    <property type="project" value="InterPro"/>
</dbReference>
<reference evidence="1 2" key="1">
    <citation type="journal article" date="2019" name="Sci. Rep.">
        <title>Orb-weaving spider Araneus ventricosus genome elucidates the spidroin gene catalogue.</title>
        <authorList>
            <person name="Kono N."/>
            <person name="Nakamura H."/>
            <person name="Ohtoshi R."/>
            <person name="Moran D.A.P."/>
            <person name="Shinohara A."/>
            <person name="Yoshida Y."/>
            <person name="Fujiwara M."/>
            <person name="Mori M."/>
            <person name="Tomita M."/>
            <person name="Arakawa K."/>
        </authorList>
    </citation>
    <scope>NUCLEOTIDE SEQUENCE [LARGE SCALE GENOMIC DNA]</scope>
</reference>
<keyword evidence="2" id="KW-1185">Reference proteome</keyword>
<dbReference type="InterPro" id="IPR036397">
    <property type="entry name" value="RNaseH_sf"/>
</dbReference>
<protein>
    <submittedName>
        <fullName evidence="1">Uncharacterized protein</fullName>
    </submittedName>
</protein>
<evidence type="ECO:0000313" key="2">
    <source>
        <dbReference type="Proteomes" id="UP000499080"/>
    </source>
</evidence>
<organism evidence="1 2">
    <name type="scientific">Araneus ventricosus</name>
    <name type="common">Orbweaver spider</name>
    <name type="synonym">Epeira ventricosa</name>
    <dbReference type="NCBI Taxonomy" id="182803"/>
    <lineage>
        <taxon>Eukaryota</taxon>
        <taxon>Metazoa</taxon>
        <taxon>Ecdysozoa</taxon>
        <taxon>Arthropoda</taxon>
        <taxon>Chelicerata</taxon>
        <taxon>Arachnida</taxon>
        <taxon>Araneae</taxon>
        <taxon>Araneomorphae</taxon>
        <taxon>Entelegynae</taxon>
        <taxon>Araneoidea</taxon>
        <taxon>Araneidae</taxon>
        <taxon>Araneus</taxon>
    </lineage>
</organism>
<proteinExistence type="predicted"/>
<evidence type="ECO:0000313" key="1">
    <source>
        <dbReference type="EMBL" id="GBN16588.1"/>
    </source>
</evidence>
<dbReference type="PANTHER" id="PTHR47326:SF1">
    <property type="entry name" value="HTH PSQ-TYPE DOMAIN-CONTAINING PROTEIN"/>
    <property type="match status" value="1"/>
</dbReference>
<dbReference type="AlphaFoldDB" id="A0A4Y2LPD0"/>
<dbReference type="Proteomes" id="UP000499080">
    <property type="component" value="Unassembled WGS sequence"/>
</dbReference>
<dbReference type="PANTHER" id="PTHR47326">
    <property type="entry name" value="TRANSPOSABLE ELEMENT TC3 TRANSPOSASE-LIKE PROTEIN"/>
    <property type="match status" value="1"/>
</dbReference>
<accession>A0A4Y2LPD0</accession>
<sequence length="153" mass="17379">MNNEEEISVQNRFITANELPQRVTEIQWQCAIFLYSIKLLHRRGHVMTLQSDHPSRGPHIASCKQHSPCPFSTDLTSYDFFLWGYMKSKVYLCGVPTLTTLKDNILRAVLSIPGDMLLLAVENVVYRKQCVVHEKGGHTERGLVLCCTTISSL</sequence>
<name>A0A4Y2LPD0_ARAVE</name>
<gene>
    <name evidence="1" type="ORF">AVEN_9530_1</name>
</gene>
<dbReference type="EMBL" id="BGPR01006168">
    <property type="protein sequence ID" value="GBN16588.1"/>
    <property type="molecule type" value="Genomic_DNA"/>
</dbReference>